<protein>
    <submittedName>
        <fullName evidence="2 4">Uncharacterized protein</fullName>
    </submittedName>
</protein>
<keyword evidence="3" id="KW-1185">Reference proteome</keyword>
<evidence type="ECO:0000313" key="3">
    <source>
        <dbReference type="Proteomes" id="UP000050761"/>
    </source>
</evidence>
<keyword evidence="1" id="KW-0732">Signal</keyword>
<dbReference type="AlphaFoldDB" id="A0A183FKN7"/>
<proteinExistence type="predicted"/>
<evidence type="ECO:0000313" key="4">
    <source>
        <dbReference type="WBParaSite" id="HPBE_0000772901-mRNA-1"/>
    </source>
</evidence>
<accession>A0A183FKN7</accession>
<name>A0A183FKN7_HELPZ</name>
<evidence type="ECO:0000313" key="2">
    <source>
        <dbReference type="EMBL" id="VDO73398.1"/>
    </source>
</evidence>
<dbReference type="WBParaSite" id="HPBE_0000772901-mRNA-1">
    <property type="protein sequence ID" value="HPBE_0000772901-mRNA-1"/>
    <property type="gene ID" value="HPBE_0000772901"/>
</dbReference>
<reference evidence="4" key="2">
    <citation type="submission" date="2019-09" db="UniProtKB">
        <authorList>
            <consortium name="WormBaseParasite"/>
        </authorList>
    </citation>
    <scope>IDENTIFICATION</scope>
</reference>
<dbReference type="EMBL" id="UZAH01025960">
    <property type="protein sequence ID" value="VDO73398.1"/>
    <property type="molecule type" value="Genomic_DNA"/>
</dbReference>
<evidence type="ECO:0000256" key="1">
    <source>
        <dbReference type="SAM" id="SignalP"/>
    </source>
</evidence>
<accession>A0A3P8BAE1</accession>
<dbReference type="Proteomes" id="UP000050761">
    <property type="component" value="Unassembled WGS sequence"/>
</dbReference>
<feature type="chain" id="PRO_5044551484" evidence="1">
    <location>
        <begin position="20"/>
        <end position="70"/>
    </location>
</feature>
<organism evidence="3 4">
    <name type="scientific">Heligmosomoides polygyrus</name>
    <name type="common">Parasitic roundworm</name>
    <dbReference type="NCBI Taxonomy" id="6339"/>
    <lineage>
        <taxon>Eukaryota</taxon>
        <taxon>Metazoa</taxon>
        <taxon>Ecdysozoa</taxon>
        <taxon>Nematoda</taxon>
        <taxon>Chromadorea</taxon>
        <taxon>Rhabditida</taxon>
        <taxon>Rhabditina</taxon>
        <taxon>Rhabditomorpha</taxon>
        <taxon>Strongyloidea</taxon>
        <taxon>Heligmosomidae</taxon>
        <taxon>Heligmosomoides</taxon>
    </lineage>
</organism>
<feature type="signal peptide" evidence="1">
    <location>
        <begin position="1"/>
        <end position="19"/>
    </location>
</feature>
<reference evidence="2 3" key="1">
    <citation type="submission" date="2018-11" db="EMBL/GenBank/DDBJ databases">
        <authorList>
            <consortium name="Pathogen Informatics"/>
        </authorList>
    </citation>
    <scope>NUCLEOTIDE SEQUENCE [LARGE SCALE GENOMIC DNA]</scope>
</reference>
<gene>
    <name evidence="2" type="ORF">HPBE_LOCUS7730</name>
</gene>
<sequence>MMLRFALVLALISMLAVSAQWMGTGMWGGRRRYGSYGSHGSREWSRYRGGMGGMYGMGGVNPYYGGFGKR</sequence>